<accession>A0A420XNF9</accession>
<dbReference type="RefSeq" id="WP_121193562.1">
    <property type="nucleotide sequence ID" value="NZ_RBWV01000012.1"/>
</dbReference>
<reference evidence="2 3" key="1">
    <citation type="submission" date="2018-10" db="EMBL/GenBank/DDBJ databases">
        <title>Genomic Encyclopedia of Archaeal and Bacterial Type Strains, Phase II (KMG-II): from individual species to whole genera.</title>
        <authorList>
            <person name="Goeker M."/>
        </authorList>
    </citation>
    <scope>NUCLEOTIDE SEQUENCE [LARGE SCALE GENOMIC DNA]</scope>
    <source>
        <strain evidence="2 3">RP-AC37</strain>
    </source>
</reference>
<keyword evidence="1" id="KW-0472">Membrane</keyword>
<keyword evidence="1" id="KW-0812">Transmembrane</keyword>
<protein>
    <submittedName>
        <fullName evidence="2">Uncharacterized protein</fullName>
    </submittedName>
</protein>
<sequence length="65" mass="6817">MRYVFGAVGVAAAALAVVQAWSAVTGRDLLGGDRPRRPVVVRRQAALAVVVLAWLAWFALSLAVG</sequence>
<dbReference type="AlphaFoldDB" id="A0A420XNF9"/>
<dbReference type="EMBL" id="RBWV01000012">
    <property type="protein sequence ID" value="RKS73741.1"/>
    <property type="molecule type" value="Genomic_DNA"/>
</dbReference>
<dbReference type="Proteomes" id="UP000281955">
    <property type="component" value="Unassembled WGS sequence"/>
</dbReference>
<comment type="caution">
    <text evidence="2">The sequence shown here is derived from an EMBL/GenBank/DDBJ whole genome shotgun (WGS) entry which is preliminary data.</text>
</comment>
<feature type="transmembrane region" description="Helical" evidence="1">
    <location>
        <begin position="44"/>
        <end position="64"/>
    </location>
</feature>
<name>A0A420XNF9_9ACTN</name>
<evidence type="ECO:0000313" key="3">
    <source>
        <dbReference type="Proteomes" id="UP000281955"/>
    </source>
</evidence>
<proteinExistence type="predicted"/>
<gene>
    <name evidence="2" type="ORF">CLV35_2230</name>
</gene>
<evidence type="ECO:0000256" key="1">
    <source>
        <dbReference type="SAM" id="Phobius"/>
    </source>
</evidence>
<organism evidence="2 3">
    <name type="scientific">Motilibacter peucedani</name>
    <dbReference type="NCBI Taxonomy" id="598650"/>
    <lineage>
        <taxon>Bacteria</taxon>
        <taxon>Bacillati</taxon>
        <taxon>Actinomycetota</taxon>
        <taxon>Actinomycetes</taxon>
        <taxon>Motilibacterales</taxon>
        <taxon>Motilibacteraceae</taxon>
        <taxon>Motilibacter</taxon>
    </lineage>
</organism>
<keyword evidence="1" id="KW-1133">Transmembrane helix</keyword>
<keyword evidence="3" id="KW-1185">Reference proteome</keyword>
<evidence type="ECO:0000313" key="2">
    <source>
        <dbReference type="EMBL" id="RKS73741.1"/>
    </source>
</evidence>
<dbReference type="InParanoid" id="A0A420XNF9"/>